<organism evidence="7 8">
    <name type="scientific">candidate division WWE3 bacterium</name>
    <dbReference type="NCBI Taxonomy" id="2053526"/>
    <lineage>
        <taxon>Bacteria</taxon>
        <taxon>Katanobacteria</taxon>
    </lineage>
</organism>
<evidence type="ECO:0000256" key="4">
    <source>
        <dbReference type="ARBA" id="ARBA00022989"/>
    </source>
</evidence>
<name>A0A3A4ZL22_UNCKA</name>
<dbReference type="Proteomes" id="UP000265540">
    <property type="component" value="Unassembled WGS sequence"/>
</dbReference>
<dbReference type="PANTHER" id="PTHR30093">
    <property type="entry name" value="GENERAL SECRETION PATHWAY PROTEIN G"/>
    <property type="match status" value="1"/>
</dbReference>
<dbReference type="Pfam" id="PF07963">
    <property type="entry name" value="N_methyl"/>
    <property type="match status" value="1"/>
</dbReference>
<proteinExistence type="predicted"/>
<dbReference type="Gene3D" id="3.30.700.10">
    <property type="entry name" value="Glycoprotein, Type 4 Pilin"/>
    <property type="match status" value="1"/>
</dbReference>
<reference evidence="7 8" key="1">
    <citation type="journal article" date="2017" name="ISME J.">
        <title>Energy and carbon metabolisms in a deep terrestrial subsurface fluid microbial community.</title>
        <authorList>
            <person name="Momper L."/>
            <person name="Jungbluth S.P."/>
            <person name="Lee M.D."/>
            <person name="Amend J.P."/>
        </authorList>
    </citation>
    <scope>NUCLEOTIDE SEQUENCE [LARGE SCALE GENOMIC DNA]</scope>
    <source>
        <strain evidence="7">SURF_46</strain>
    </source>
</reference>
<dbReference type="PANTHER" id="PTHR30093:SF44">
    <property type="entry name" value="TYPE II SECRETION SYSTEM CORE PROTEIN G"/>
    <property type="match status" value="1"/>
</dbReference>
<dbReference type="AlphaFoldDB" id="A0A3A4ZL22"/>
<keyword evidence="3 6" id="KW-0812">Transmembrane</keyword>
<evidence type="ECO:0000256" key="2">
    <source>
        <dbReference type="ARBA" id="ARBA00022481"/>
    </source>
</evidence>
<keyword evidence="5 6" id="KW-0472">Membrane</keyword>
<evidence type="ECO:0000313" key="7">
    <source>
        <dbReference type="EMBL" id="RJR27400.1"/>
    </source>
</evidence>
<dbReference type="PROSITE" id="PS00409">
    <property type="entry name" value="PROKAR_NTER_METHYL"/>
    <property type="match status" value="1"/>
</dbReference>
<dbReference type="GO" id="GO:0016020">
    <property type="term" value="C:membrane"/>
    <property type="evidence" value="ECO:0007669"/>
    <property type="project" value="UniProtKB-SubCell"/>
</dbReference>
<dbReference type="InterPro" id="IPR045584">
    <property type="entry name" value="Pilin-like"/>
</dbReference>
<evidence type="ECO:0000256" key="6">
    <source>
        <dbReference type="SAM" id="Phobius"/>
    </source>
</evidence>
<evidence type="ECO:0000313" key="8">
    <source>
        <dbReference type="Proteomes" id="UP000265540"/>
    </source>
</evidence>
<gene>
    <name evidence="7" type="ORF">C4561_02510</name>
</gene>
<dbReference type="EMBL" id="QZJF01000012">
    <property type="protein sequence ID" value="RJR27400.1"/>
    <property type="molecule type" value="Genomic_DNA"/>
</dbReference>
<sequence>MIEPKIARMKKTKQSGFTLIELLLVVIIIGVLSGLVLSVINVAGIRARSRDAQRSGDLKRIQTALELYFADNRGYPQNSASWSRTPGILATPLQGTYVQVIPIDPRNNENIGAATCGMTTYGYYYRTNTCVGAGCLSSRYVLITLMETQTSAAQSLCNSLSNCTSGNVTGCNCGTPCYGVENPL</sequence>
<dbReference type="NCBIfam" id="TIGR02532">
    <property type="entry name" value="IV_pilin_GFxxxE"/>
    <property type="match status" value="1"/>
</dbReference>
<evidence type="ECO:0000256" key="5">
    <source>
        <dbReference type="ARBA" id="ARBA00023136"/>
    </source>
</evidence>
<keyword evidence="2" id="KW-0488">Methylation</keyword>
<protein>
    <submittedName>
        <fullName evidence="7">Prepilin-type N-terminal cleavage/methylation domain-containing protein</fullName>
    </submittedName>
</protein>
<dbReference type="GO" id="GO:0015627">
    <property type="term" value="C:type II protein secretion system complex"/>
    <property type="evidence" value="ECO:0007669"/>
    <property type="project" value="InterPro"/>
</dbReference>
<comment type="caution">
    <text evidence="7">The sequence shown here is derived from an EMBL/GenBank/DDBJ whole genome shotgun (WGS) entry which is preliminary data.</text>
</comment>
<dbReference type="InterPro" id="IPR002416">
    <property type="entry name" value="T2SS_protein-GspH"/>
</dbReference>
<comment type="subcellular location">
    <subcellularLocation>
        <location evidence="1">Membrane</location>
        <topology evidence="1">Single-pass membrane protein</topology>
    </subcellularLocation>
</comment>
<evidence type="ECO:0000256" key="1">
    <source>
        <dbReference type="ARBA" id="ARBA00004167"/>
    </source>
</evidence>
<dbReference type="GO" id="GO:0015628">
    <property type="term" value="P:protein secretion by the type II secretion system"/>
    <property type="evidence" value="ECO:0007669"/>
    <property type="project" value="InterPro"/>
</dbReference>
<accession>A0A3A4ZL22</accession>
<dbReference type="SUPFAM" id="SSF54523">
    <property type="entry name" value="Pili subunits"/>
    <property type="match status" value="1"/>
</dbReference>
<feature type="transmembrane region" description="Helical" evidence="6">
    <location>
        <begin position="20"/>
        <end position="40"/>
    </location>
</feature>
<dbReference type="InterPro" id="IPR012902">
    <property type="entry name" value="N_methyl_site"/>
</dbReference>
<evidence type="ECO:0000256" key="3">
    <source>
        <dbReference type="ARBA" id="ARBA00022692"/>
    </source>
</evidence>
<dbReference type="PRINTS" id="PR00885">
    <property type="entry name" value="BCTERIALGSPH"/>
</dbReference>
<keyword evidence="4 6" id="KW-1133">Transmembrane helix</keyword>